<evidence type="ECO:0000313" key="3">
    <source>
        <dbReference type="EMBL" id="RLM61613.1"/>
    </source>
</evidence>
<reference evidence="4" key="1">
    <citation type="journal article" date="2019" name="Nat. Commun.">
        <title>The genome of broomcorn millet.</title>
        <authorList>
            <person name="Zou C."/>
            <person name="Miki D."/>
            <person name="Li D."/>
            <person name="Tang Q."/>
            <person name="Xiao L."/>
            <person name="Rajput S."/>
            <person name="Deng P."/>
            <person name="Jia W."/>
            <person name="Huang R."/>
            <person name="Zhang M."/>
            <person name="Sun Y."/>
            <person name="Hu J."/>
            <person name="Fu X."/>
            <person name="Schnable P.S."/>
            <person name="Li F."/>
            <person name="Zhang H."/>
            <person name="Feng B."/>
            <person name="Zhu X."/>
            <person name="Liu R."/>
            <person name="Schnable J.C."/>
            <person name="Zhu J.-K."/>
            <person name="Zhang H."/>
        </authorList>
    </citation>
    <scope>NUCLEOTIDE SEQUENCE [LARGE SCALE GENOMIC DNA]</scope>
</reference>
<sequence length="270" mass="30181">MDDITVRTPCELLYQQRKKIKVVAHGIAEVPIQGGTIHGAPIPEGYARVLVDRVEKGWEDLDLEIPGGDGEEKLQHALHTWICWNKRYIRFPQGTTYSAASAQNARSRSPTPPKSMGPLSSPAQRSPSMDLPSPSLQRDPSMDLPSPATNRDPGMSPPPPKVKINANAWVPSPPPPKVKKNPAMKKEKPPPPKLAYNMTNEELNAHVRKEVTDYFTLKRMPEPKQPVNPAGKKFFIGICQPREKETLSDYDCSITNSYQKKSNCRYKNIP</sequence>
<dbReference type="EMBL" id="PQIB02000016">
    <property type="protein sequence ID" value="RLM61613.1"/>
    <property type="molecule type" value="Genomic_DNA"/>
</dbReference>
<evidence type="ECO:0000259" key="2">
    <source>
        <dbReference type="Pfam" id="PF26133"/>
    </source>
</evidence>
<feature type="region of interest" description="Disordered" evidence="1">
    <location>
        <begin position="99"/>
        <end position="192"/>
    </location>
</feature>
<dbReference type="OrthoDB" id="676990at2759"/>
<dbReference type="Proteomes" id="UP000275267">
    <property type="component" value="Unassembled WGS sequence"/>
</dbReference>
<proteinExistence type="predicted"/>
<organism evidence="3 4">
    <name type="scientific">Panicum miliaceum</name>
    <name type="common">Proso millet</name>
    <name type="synonym">Broomcorn millet</name>
    <dbReference type="NCBI Taxonomy" id="4540"/>
    <lineage>
        <taxon>Eukaryota</taxon>
        <taxon>Viridiplantae</taxon>
        <taxon>Streptophyta</taxon>
        <taxon>Embryophyta</taxon>
        <taxon>Tracheophyta</taxon>
        <taxon>Spermatophyta</taxon>
        <taxon>Magnoliopsida</taxon>
        <taxon>Liliopsida</taxon>
        <taxon>Poales</taxon>
        <taxon>Poaceae</taxon>
        <taxon>PACMAD clade</taxon>
        <taxon>Panicoideae</taxon>
        <taxon>Panicodae</taxon>
        <taxon>Paniceae</taxon>
        <taxon>Panicinae</taxon>
        <taxon>Panicum</taxon>
        <taxon>Panicum sect. Panicum</taxon>
    </lineage>
</organism>
<evidence type="ECO:0000256" key="1">
    <source>
        <dbReference type="SAM" id="MobiDB-lite"/>
    </source>
</evidence>
<feature type="domain" description="DUF8039" evidence="2">
    <location>
        <begin position="1"/>
        <end position="91"/>
    </location>
</feature>
<name>A0A3L6PP53_PANMI</name>
<comment type="caution">
    <text evidence="3">The sequence shown here is derived from an EMBL/GenBank/DDBJ whole genome shotgun (WGS) entry which is preliminary data.</text>
</comment>
<protein>
    <recommendedName>
        <fullName evidence="2">DUF8039 domain-containing protein</fullName>
    </recommendedName>
</protein>
<dbReference type="AlphaFoldDB" id="A0A3L6PP53"/>
<dbReference type="InterPro" id="IPR058352">
    <property type="entry name" value="DUF8039"/>
</dbReference>
<gene>
    <name evidence="3" type="ORF">C2845_PM14G08240</name>
</gene>
<feature type="compositionally biased region" description="Low complexity" evidence="1">
    <location>
        <begin position="99"/>
        <end position="109"/>
    </location>
</feature>
<evidence type="ECO:0000313" key="4">
    <source>
        <dbReference type="Proteomes" id="UP000275267"/>
    </source>
</evidence>
<accession>A0A3L6PP53</accession>
<dbReference type="PANTHER" id="PTHR33018:SF34">
    <property type="entry name" value="OS02G0472350 PROTEIN"/>
    <property type="match status" value="1"/>
</dbReference>
<keyword evidence="4" id="KW-1185">Reference proteome</keyword>
<dbReference type="PANTHER" id="PTHR33018">
    <property type="entry name" value="OS10G0338966 PROTEIN-RELATED"/>
    <property type="match status" value="1"/>
</dbReference>
<dbReference type="Pfam" id="PF26133">
    <property type="entry name" value="DUF8039"/>
    <property type="match status" value="1"/>
</dbReference>